<dbReference type="InterPro" id="IPR045538">
    <property type="entry name" value="CIS_TMP"/>
</dbReference>
<reference evidence="3" key="2">
    <citation type="submission" date="2016-10" db="EMBL/GenBank/DDBJ databases">
        <authorList>
            <person name="Varghese N."/>
            <person name="Submissions S."/>
        </authorList>
    </citation>
    <scope>NUCLEOTIDE SEQUENCE [LARGE SCALE GENOMIC DNA]</scope>
    <source>
        <strain evidence="3">DSM 17908</strain>
    </source>
</reference>
<evidence type="ECO:0000313" key="2">
    <source>
        <dbReference type="EMBL" id="SFK10718.1"/>
    </source>
</evidence>
<dbReference type="EMBL" id="NITY01000017">
    <property type="protein sequence ID" value="PHM38155.1"/>
    <property type="molecule type" value="Genomic_DNA"/>
</dbReference>
<gene>
    <name evidence="2" type="ORF">SAMN05421680_12926</name>
    <name evidence="1" type="ORF">Xmau_03540</name>
</gene>
<sequence>MLAAWHYWLHHPSLMITGGVLGNSQVFEALVPAEIHWLNDLLLASVPWPKLLAEALPLLRKHADVWKSQLSFTALQLLWDRKPHIQKEGRAWQTDQSKEQPPDLQKRTTLAPESLATEAHLQLHNGVTRPPNKQKVNDVPSHDVWSDDSALPTKLSVCNAGIVFLWPLLPRLFAQLGLLEKLQEDAPYRFINQQAQLQAVCLLDGLTWADNEIAEWRCLVNKWLCGWPLTAPLEPWVIPDDSTQALLTSWLINMSQQIPGLQRCEPAELRALFLQRQGAMYESPDGWYLTVETHASDIMLSRLPWPLKQLTLPWLPEPLEVVWQLPHYFNF</sequence>
<dbReference type="Proteomes" id="UP000224607">
    <property type="component" value="Unassembled WGS sequence"/>
</dbReference>
<dbReference type="Pfam" id="PF19268">
    <property type="entry name" value="CIS_TMP"/>
    <property type="match status" value="1"/>
</dbReference>
<dbReference type="Proteomes" id="UP000198919">
    <property type="component" value="Unassembled WGS sequence"/>
</dbReference>
<name>A0A1I3WT47_9GAMM</name>
<accession>A0A1I3WT47</accession>
<reference evidence="1 4" key="3">
    <citation type="journal article" date="2017" name="Nat. Microbiol.">
        <title>Natural product diversity associated with the nematode symbionts Photorhabdus and Xenorhabdus.</title>
        <authorList>
            <person name="Tobias N.J."/>
            <person name="Wolff H."/>
            <person name="Djahanschiri B."/>
            <person name="Grundmann F."/>
            <person name="Kronenwerth M."/>
            <person name="Shi Y.M."/>
            <person name="Simonyi S."/>
            <person name="Grun P."/>
            <person name="Shapiro-Ilan D."/>
            <person name="Pidot S.J."/>
            <person name="Stinear T.P."/>
            <person name="Ebersberger I."/>
            <person name="Bode H.B."/>
        </authorList>
    </citation>
    <scope>NUCLEOTIDE SEQUENCE [LARGE SCALE GENOMIC DNA]</scope>
    <source>
        <strain evidence="1 4">DSM 17908</strain>
    </source>
</reference>
<dbReference type="AlphaFoldDB" id="A0A1I3WT47"/>
<evidence type="ECO:0000313" key="1">
    <source>
        <dbReference type="EMBL" id="PHM38155.1"/>
    </source>
</evidence>
<keyword evidence="4" id="KW-1185">Reference proteome</keyword>
<organism evidence="2 3">
    <name type="scientific">Xenorhabdus mauleonii</name>
    <dbReference type="NCBI Taxonomy" id="351675"/>
    <lineage>
        <taxon>Bacteria</taxon>
        <taxon>Pseudomonadati</taxon>
        <taxon>Pseudomonadota</taxon>
        <taxon>Gammaproteobacteria</taxon>
        <taxon>Enterobacterales</taxon>
        <taxon>Morganellaceae</taxon>
        <taxon>Xenorhabdus</taxon>
    </lineage>
</organism>
<protein>
    <submittedName>
        <fullName evidence="2">Uncharacterized protein</fullName>
    </submittedName>
</protein>
<dbReference type="EMBL" id="FORG01000029">
    <property type="protein sequence ID" value="SFK10718.1"/>
    <property type="molecule type" value="Genomic_DNA"/>
</dbReference>
<evidence type="ECO:0000313" key="3">
    <source>
        <dbReference type="Proteomes" id="UP000198919"/>
    </source>
</evidence>
<reference evidence="2" key="1">
    <citation type="submission" date="2016-10" db="EMBL/GenBank/DDBJ databases">
        <authorList>
            <person name="de Groot N.N."/>
        </authorList>
    </citation>
    <scope>NUCLEOTIDE SEQUENCE [LARGE SCALE GENOMIC DNA]</scope>
    <source>
        <strain evidence="2">DSM 17908</strain>
    </source>
</reference>
<dbReference type="STRING" id="351675.SAMN05421680_12926"/>
<proteinExistence type="predicted"/>
<evidence type="ECO:0000313" key="4">
    <source>
        <dbReference type="Proteomes" id="UP000224607"/>
    </source>
</evidence>